<accession>A0A3N4R7A9</accession>
<dbReference type="Proteomes" id="UP000266906">
    <property type="component" value="Unassembled WGS sequence"/>
</dbReference>
<evidence type="ECO:0000256" key="1">
    <source>
        <dbReference type="SAM" id="SignalP"/>
    </source>
</evidence>
<keyword evidence="3" id="KW-1185">Reference proteome</keyword>
<evidence type="ECO:0000313" key="2">
    <source>
        <dbReference type="EMBL" id="RPE27249.1"/>
    </source>
</evidence>
<evidence type="ECO:0008006" key="4">
    <source>
        <dbReference type="Google" id="ProtNLM"/>
    </source>
</evidence>
<dbReference type="EMBL" id="RKQG01000004">
    <property type="protein sequence ID" value="RPE27249.1"/>
    <property type="molecule type" value="Genomic_DNA"/>
</dbReference>
<comment type="caution">
    <text evidence="2">The sequence shown here is derived from an EMBL/GenBank/DDBJ whole genome shotgun (WGS) entry which is preliminary data.</text>
</comment>
<gene>
    <name evidence="2" type="ORF">EDD38_7394</name>
</gene>
<keyword evidence="1" id="KW-0732">Signal</keyword>
<evidence type="ECO:0000313" key="3">
    <source>
        <dbReference type="Proteomes" id="UP000266906"/>
    </source>
</evidence>
<dbReference type="AlphaFoldDB" id="A0A3N4R7A9"/>
<reference evidence="2 3" key="1">
    <citation type="submission" date="2018-11" db="EMBL/GenBank/DDBJ databases">
        <title>Sequencing the genomes of 1000 actinobacteria strains.</title>
        <authorList>
            <person name="Klenk H.-P."/>
        </authorList>
    </citation>
    <scope>NUCLEOTIDE SEQUENCE [LARGE SCALE GENOMIC DNA]</scope>
    <source>
        <strain evidence="2 3">DSM 44781</strain>
    </source>
</reference>
<organism evidence="2 3">
    <name type="scientific">Kitasatospora cineracea</name>
    <dbReference type="NCBI Taxonomy" id="88074"/>
    <lineage>
        <taxon>Bacteria</taxon>
        <taxon>Bacillati</taxon>
        <taxon>Actinomycetota</taxon>
        <taxon>Actinomycetes</taxon>
        <taxon>Kitasatosporales</taxon>
        <taxon>Streptomycetaceae</taxon>
        <taxon>Kitasatospora</taxon>
    </lineage>
</organism>
<feature type="signal peptide" evidence="1">
    <location>
        <begin position="1"/>
        <end position="35"/>
    </location>
</feature>
<proteinExistence type="predicted"/>
<name>A0A3N4R7A9_9ACTN</name>
<feature type="chain" id="PRO_5018139395" description="Secreted protein" evidence="1">
    <location>
        <begin position="36"/>
        <end position="214"/>
    </location>
</feature>
<dbReference type="RefSeq" id="WP_123821606.1">
    <property type="nucleotide sequence ID" value="NZ_RKQG01000004.1"/>
</dbReference>
<sequence>MMHFLKDGTFWTAVGSLAALAAAVLAWWATRNASAAAADAATTARETAQIERDRWHRELTPELNFYLRASTYEWKLRVELAGPVGLDQLDRITLHVRDEAGVDHSGGVGLTEAQREEELPRVIWGPLRFRPVIDQTPEPGREAVIGVLERGDNAPRLMERSVPPSWFTENGQDPQHWQERFAGQKLRLKAVCERDRHQPWIVLAEVEIPDYRSQ</sequence>
<protein>
    <recommendedName>
        <fullName evidence="4">Secreted protein</fullName>
    </recommendedName>
</protein>